<gene>
    <name evidence="3" type="ORF">Mgra_00004838</name>
</gene>
<dbReference type="AlphaFoldDB" id="A0A8S9ZR38"/>
<comment type="caution">
    <text evidence="3">The sequence shown here is derived from an EMBL/GenBank/DDBJ whole genome shotgun (WGS) entry which is preliminary data.</text>
</comment>
<dbReference type="SUPFAM" id="SSF50685">
    <property type="entry name" value="Barwin-like endoglucanases"/>
    <property type="match status" value="1"/>
</dbReference>
<proteinExistence type="predicted"/>
<reference evidence="3" key="1">
    <citation type="journal article" date="2020" name="Ecol. Evol.">
        <title>Genome structure and content of the rice root-knot nematode (Meloidogyne graminicola).</title>
        <authorList>
            <person name="Phan N.T."/>
            <person name="Danchin E.G.J."/>
            <person name="Klopp C."/>
            <person name="Perfus-Barbeoch L."/>
            <person name="Kozlowski D.K."/>
            <person name="Koutsovoulos G.D."/>
            <person name="Lopez-Roques C."/>
            <person name="Bouchez O."/>
            <person name="Zahm M."/>
            <person name="Besnard G."/>
            <person name="Bellafiore S."/>
        </authorList>
    </citation>
    <scope>NUCLEOTIDE SEQUENCE</scope>
    <source>
        <strain evidence="3">VN-18</strain>
    </source>
</reference>
<dbReference type="InterPro" id="IPR036908">
    <property type="entry name" value="RlpA-like_sf"/>
</dbReference>
<evidence type="ECO:0000256" key="2">
    <source>
        <dbReference type="SAM" id="SignalP"/>
    </source>
</evidence>
<keyword evidence="2" id="KW-0732">Signal</keyword>
<evidence type="ECO:0000313" key="3">
    <source>
        <dbReference type="EMBL" id="KAF7635746.1"/>
    </source>
</evidence>
<feature type="compositionally biased region" description="Low complexity" evidence="1">
    <location>
        <begin position="52"/>
        <end position="71"/>
    </location>
</feature>
<protein>
    <submittedName>
        <fullName evidence="3">Effector protein GPP</fullName>
    </submittedName>
</protein>
<feature type="chain" id="PRO_5035878127" evidence="2">
    <location>
        <begin position="21"/>
        <end position="266"/>
    </location>
</feature>
<keyword evidence="4" id="KW-1185">Reference proteome</keyword>
<feature type="signal peptide" evidence="2">
    <location>
        <begin position="1"/>
        <end position="20"/>
    </location>
</feature>
<evidence type="ECO:0000256" key="1">
    <source>
        <dbReference type="SAM" id="MobiDB-lite"/>
    </source>
</evidence>
<dbReference type="Proteomes" id="UP000605970">
    <property type="component" value="Unassembled WGS sequence"/>
</dbReference>
<dbReference type="OrthoDB" id="5904665at2759"/>
<sequence length="266" mass="30118">MKRLFTIIFITVILCTFSSEQQVKDNSKKHCGGNKKQTLPTKHSNNVEISTTKTQTNNKHPTTTKTNNGNNVFLTTKTPTNNGKYVSPINTNMNEKITFSYQDNVLCPPNVNECYIRPLYTPQETGVENSNAGTIDQYLNKPMKGNFTFHAYKPSEKFTYGGACGLGVRYAMHAGVGGPLWGKNDGWVRSKLNDIPNHYIRDDKVCINKCVKIEYQNKILTIPIMDSTMNFDYNELDLSEEAFKWLEKNPFSGQRPATITFMNCPT</sequence>
<feature type="region of interest" description="Disordered" evidence="1">
    <location>
        <begin position="52"/>
        <end position="73"/>
    </location>
</feature>
<dbReference type="Gene3D" id="2.40.40.10">
    <property type="entry name" value="RlpA-like domain"/>
    <property type="match status" value="1"/>
</dbReference>
<name>A0A8S9ZR38_9BILA</name>
<organism evidence="3 4">
    <name type="scientific">Meloidogyne graminicola</name>
    <dbReference type="NCBI Taxonomy" id="189291"/>
    <lineage>
        <taxon>Eukaryota</taxon>
        <taxon>Metazoa</taxon>
        <taxon>Ecdysozoa</taxon>
        <taxon>Nematoda</taxon>
        <taxon>Chromadorea</taxon>
        <taxon>Rhabditida</taxon>
        <taxon>Tylenchina</taxon>
        <taxon>Tylenchomorpha</taxon>
        <taxon>Tylenchoidea</taxon>
        <taxon>Meloidogynidae</taxon>
        <taxon>Meloidogyninae</taxon>
        <taxon>Meloidogyne</taxon>
    </lineage>
</organism>
<dbReference type="EMBL" id="JABEBT010000038">
    <property type="protein sequence ID" value="KAF7635746.1"/>
    <property type="molecule type" value="Genomic_DNA"/>
</dbReference>
<evidence type="ECO:0000313" key="4">
    <source>
        <dbReference type="Proteomes" id="UP000605970"/>
    </source>
</evidence>
<accession>A0A8S9ZR38</accession>